<evidence type="ECO:0000313" key="3">
    <source>
        <dbReference type="EMBL" id="MFD0725358.1"/>
    </source>
</evidence>
<dbReference type="SUPFAM" id="SSF53474">
    <property type="entry name" value="alpha/beta-Hydrolases"/>
    <property type="match status" value="1"/>
</dbReference>
<evidence type="ECO:0000259" key="2">
    <source>
        <dbReference type="Pfam" id="PF00561"/>
    </source>
</evidence>
<organism evidence="3 4">
    <name type="scientific">Lysobacter brunescens</name>
    <dbReference type="NCBI Taxonomy" id="262323"/>
    <lineage>
        <taxon>Bacteria</taxon>
        <taxon>Pseudomonadati</taxon>
        <taxon>Pseudomonadota</taxon>
        <taxon>Gammaproteobacteria</taxon>
        <taxon>Lysobacterales</taxon>
        <taxon>Lysobacteraceae</taxon>
        <taxon>Lysobacter</taxon>
    </lineage>
</organism>
<keyword evidence="1 3" id="KW-0808">Transferase</keyword>
<keyword evidence="3" id="KW-0012">Acyltransferase</keyword>
<dbReference type="Pfam" id="PF00561">
    <property type="entry name" value="Abhydrolase_1"/>
    <property type="match status" value="1"/>
</dbReference>
<keyword evidence="4" id="KW-1185">Reference proteome</keyword>
<evidence type="ECO:0000256" key="1">
    <source>
        <dbReference type="ARBA" id="ARBA00022679"/>
    </source>
</evidence>
<comment type="caution">
    <text evidence="3">The sequence shown here is derived from an EMBL/GenBank/DDBJ whole genome shotgun (WGS) entry which is preliminary data.</text>
</comment>
<dbReference type="PRINTS" id="PR00111">
    <property type="entry name" value="ABHYDROLASE"/>
</dbReference>
<gene>
    <name evidence="3" type="ORF">ACFQ0E_07040</name>
</gene>
<evidence type="ECO:0000313" key="4">
    <source>
        <dbReference type="Proteomes" id="UP001597110"/>
    </source>
</evidence>
<feature type="domain" description="AB hydrolase-1" evidence="2">
    <location>
        <begin position="84"/>
        <end position="327"/>
    </location>
</feature>
<dbReference type="RefSeq" id="WP_386822985.1">
    <property type="nucleotide sequence ID" value="NZ_JBHTIF010000001.1"/>
</dbReference>
<dbReference type="EC" id="2.3.1.46" evidence="3"/>
<dbReference type="InterPro" id="IPR000073">
    <property type="entry name" value="AB_hydrolase_1"/>
</dbReference>
<dbReference type="InterPro" id="IPR008220">
    <property type="entry name" value="HAT_MetX-like"/>
</dbReference>
<sequence length="346" mass="37312">MSFAATPALAEPVADACRYVPHVADVPSAPRAIRGQLRATLSMRHAGERDVDIAWEVVGPVDAPLLIVAGGISAHRHAIASHDFPENGWWQNQSGSGLDARRFRLLSIDWLGADGSLDVAIDSADQADAIAAVLDALGVAKAAAFIGSSYGAMVGLQFAARHPQRVRRLVAISGAHRAHPYASAWRALQRQAVALGQLQCDEGQGLALARQLAMLSYRTPNEFAERFDAAPQLVHGRARVAAQDYLEHCAATWVARTSPTAFLRLSESIDLHRVDPREVRVPTTVVAIVEDRLVPLDDLFALAEGLPRGEIRVLRSKYGHDAFLTEPREIADILGKSLEDVCGDVA</sequence>
<name>A0ABW2YB21_9GAMM</name>
<protein>
    <submittedName>
        <fullName evidence="3">Homoserine O-succinyltransferase</fullName>
        <ecNumber evidence="3">2.3.1.46</ecNumber>
    </submittedName>
</protein>
<dbReference type="PANTHER" id="PTHR32268">
    <property type="entry name" value="HOMOSERINE O-ACETYLTRANSFERASE"/>
    <property type="match status" value="1"/>
</dbReference>
<dbReference type="NCBIfam" id="NF006449">
    <property type="entry name" value="PRK08775.1"/>
    <property type="match status" value="1"/>
</dbReference>
<dbReference type="GO" id="GO:0008899">
    <property type="term" value="F:homoserine O-succinyltransferase activity"/>
    <property type="evidence" value="ECO:0007669"/>
    <property type="project" value="UniProtKB-EC"/>
</dbReference>
<dbReference type="EMBL" id="JBHTIF010000001">
    <property type="protein sequence ID" value="MFD0725358.1"/>
    <property type="molecule type" value="Genomic_DNA"/>
</dbReference>
<dbReference type="PIRSF" id="PIRSF000443">
    <property type="entry name" value="Homoser_Ac_trans"/>
    <property type="match status" value="1"/>
</dbReference>
<dbReference type="Proteomes" id="UP001597110">
    <property type="component" value="Unassembled WGS sequence"/>
</dbReference>
<reference evidence="4" key="1">
    <citation type="journal article" date="2019" name="Int. J. Syst. Evol. Microbiol.">
        <title>The Global Catalogue of Microorganisms (GCM) 10K type strain sequencing project: providing services to taxonomists for standard genome sequencing and annotation.</title>
        <authorList>
            <consortium name="The Broad Institute Genomics Platform"/>
            <consortium name="The Broad Institute Genome Sequencing Center for Infectious Disease"/>
            <person name="Wu L."/>
            <person name="Ma J."/>
        </authorList>
    </citation>
    <scope>NUCLEOTIDE SEQUENCE [LARGE SCALE GENOMIC DNA]</scope>
    <source>
        <strain evidence="4">CCUG 55585</strain>
    </source>
</reference>
<proteinExistence type="predicted"/>
<dbReference type="InterPro" id="IPR029058">
    <property type="entry name" value="AB_hydrolase_fold"/>
</dbReference>
<dbReference type="Gene3D" id="3.40.50.1820">
    <property type="entry name" value="alpha/beta hydrolase"/>
    <property type="match status" value="1"/>
</dbReference>
<accession>A0ABW2YB21</accession>
<dbReference type="PANTHER" id="PTHR32268:SF11">
    <property type="entry name" value="HOMOSERINE O-ACETYLTRANSFERASE"/>
    <property type="match status" value="1"/>
</dbReference>